<dbReference type="EMBL" id="JBIQWL010000008">
    <property type="protein sequence ID" value="MFH8252270.1"/>
    <property type="molecule type" value="Genomic_DNA"/>
</dbReference>
<organism evidence="1 2">
    <name type="scientific">Microbacterium alkaliflavum</name>
    <dbReference type="NCBI Taxonomy" id="3248839"/>
    <lineage>
        <taxon>Bacteria</taxon>
        <taxon>Bacillati</taxon>
        <taxon>Actinomycetota</taxon>
        <taxon>Actinomycetes</taxon>
        <taxon>Micrococcales</taxon>
        <taxon>Microbacteriaceae</taxon>
        <taxon>Microbacterium</taxon>
    </lineage>
</organism>
<dbReference type="Proteomes" id="UP001610861">
    <property type="component" value="Unassembled WGS sequence"/>
</dbReference>
<protein>
    <submittedName>
        <fullName evidence="1">Uncharacterized protein</fullName>
    </submittedName>
</protein>
<dbReference type="RefSeq" id="WP_397557701.1">
    <property type="nucleotide sequence ID" value="NZ_JBIQWL010000008.1"/>
</dbReference>
<name>A0ABW7QC22_9MICO</name>
<evidence type="ECO:0000313" key="1">
    <source>
        <dbReference type="EMBL" id="MFH8252270.1"/>
    </source>
</evidence>
<sequence length="110" mass="11709">MKHVTYAEKSLLMDDTLVALLMEYARLVASAGEGDTVDLPAVGSDGHEVVATFLLTPATVLMAESADSAMRPPTDVGVEADLRKRIRRLSATNLALPEEDGPIGIDDELS</sequence>
<accession>A0ABW7QC22</accession>
<keyword evidence="2" id="KW-1185">Reference proteome</keyword>
<comment type="caution">
    <text evidence="1">The sequence shown here is derived from an EMBL/GenBank/DDBJ whole genome shotgun (WGS) entry which is preliminary data.</text>
</comment>
<reference evidence="1 2" key="1">
    <citation type="submission" date="2024-09" db="EMBL/GenBank/DDBJ databases">
        <authorList>
            <person name="Pan X."/>
        </authorList>
    </citation>
    <scope>NUCLEOTIDE SEQUENCE [LARGE SCALE GENOMIC DNA]</scope>
    <source>
        <strain evidence="1 2">B2969</strain>
    </source>
</reference>
<proteinExistence type="predicted"/>
<gene>
    <name evidence="1" type="ORF">ACH3VR_18030</name>
</gene>
<evidence type="ECO:0000313" key="2">
    <source>
        <dbReference type="Proteomes" id="UP001610861"/>
    </source>
</evidence>